<reference evidence="2 3" key="1">
    <citation type="journal article" date="2020" name="ISME J.">
        <title>Uncovering the hidden diversity of litter-decomposition mechanisms in mushroom-forming fungi.</title>
        <authorList>
            <person name="Floudas D."/>
            <person name="Bentzer J."/>
            <person name="Ahren D."/>
            <person name="Johansson T."/>
            <person name="Persson P."/>
            <person name="Tunlid A."/>
        </authorList>
    </citation>
    <scope>NUCLEOTIDE SEQUENCE [LARGE SCALE GENOMIC DNA]</scope>
    <source>
        <strain evidence="2 3">CBS 406.79</strain>
    </source>
</reference>
<dbReference type="AlphaFoldDB" id="A0A8H5LMR9"/>
<accession>A0A8H5LMR9</accession>
<dbReference type="PANTHER" id="PTHR45348:SF2">
    <property type="entry name" value="ZINC-TYPE ALCOHOL DEHYDROGENASE-LIKE PROTEIN C2E1P3.01"/>
    <property type="match status" value="1"/>
</dbReference>
<feature type="domain" description="Enoyl reductase (ER)" evidence="1">
    <location>
        <begin position="11"/>
        <end position="291"/>
    </location>
</feature>
<dbReference type="SUPFAM" id="SSF51735">
    <property type="entry name" value="NAD(P)-binding Rossmann-fold domains"/>
    <property type="match status" value="1"/>
</dbReference>
<dbReference type="Pfam" id="PF08240">
    <property type="entry name" value="ADH_N"/>
    <property type="match status" value="1"/>
</dbReference>
<organism evidence="2 3">
    <name type="scientific">Collybiopsis confluens</name>
    <dbReference type="NCBI Taxonomy" id="2823264"/>
    <lineage>
        <taxon>Eukaryota</taxon>
        <taxon>Fungi</taxon>
        <taxon>Dikarya</taxon>
        <taxon>Basidiomycota</taxon>
        <taxon>Agaricomycotina</taxon>
        <taxon>Agaricomycetes</taxon>
        <taxon>Agaricomycetidae</taxon>
        <taxon>Agaricales</taxon>
        <taxon>Marasmiineae</taxon>
        <taxon>Omphalotaceae</taxon>
        <taxon>Collybiopsis</taxon>
    </lineage>
</organism>
<gene>
    <name evidence="2" type="ORF">D9757_011002</name>
</gene>
<dbReference type="InterPro" id="IPR013154">
    <property type="entry name" value="ADH-like_N"/>
</dbReference>
<proteinExistence type="predicted"/>
<dbReference type="SUPFAM" id="SSF50129">
    <property type="entry name" value="GroES-like"/>
    <property type="match status" value="1"/>
</dbReference>
<keyword evidence="3" id="KW-1185">Reference proteome</keyword>
<protein>
    <recommendedName>
        <fullName evidence="1">Enoyl reductase (ER) domain-containing protein</fullName>
    </recommendedName>
</protein>
<dbReference type="GO" id="GO:0016651">
    <property type="term" value="F:oxidoreductase activity, acting on NAD(P)H"/>
    <property type="evidence" value="ECO:0007669"/>
    <property type="project" value="InterPro"/>
</dbReference>
<dbReference type="OrthoDB" id="3233595at2759"/>
<dbReference type="EMBL" id="JAACJN010000198">
    <property type="protein sequence ID" value="KAF5362799.1"/>
    <property type="molecule type" value="Genomic_DNA"/>
</dbReference>
<dbReference type="Gene3D" id="3.40.50.720">
    <property type="entry name" value="NAD(P)-binding Rossmann-like Domain"/>
    <property type="match status" value="1"/>
</dbReference>
<dbReference type="InterPro" id="IPR011032">
    <property type="entry name" value="GroES-like_sf"/>
</dbReference>
<evidence type="ECO:0000259" key="1">
    <source>
        <dbReference type="SMART" id="SM00829"/>
    </source>
</evidence>
<dbReference type="PANTHER" id="PTHR45348">
    <property type="entry name" value="HYPOTHETICAL OXIDOREDUCTASE (EUROFUNG)"/>
    <property type="match status" value="1"/>
</dbReference>
<dbReference type="InterPro" id="IPR047122">
    <property type="entry name" value="Trans-enoyl_RdTase-like"/>
</dbReference>
<dbReference type="SMART" id="SM00829">
    <property type="entry name" value="PKS_ER"/>
    <property type="match status" value="1"/>
</dbReference>
<name>A0A8H5LMR9_9AGAR</name>
<evidence type="ECO:0000313" key="2">
    <source>
        <dbReference type="EMBL" id="KAF5362799.1"/>
    </source>
</evidence>
<sequence>MGGAFFLERKGGVFYEGTRPVPKPGPGDLLVKIQAFALNPADWKVQGVDFHLIKAYPTVVGADAAGDVEEVGEGVSGWEKGDRLCFEGIYGNDDRTAFQQYALVPAQFAIKIPTKLSYEEAFTLPVAYTTAAMGLLAPAPIGAGLVNEDFEPLSDYSSSSALVIGGAASYLGFKKIFTYASGHHTLYLKSLGATDIIDRKTVSIDQLPDAISKLTAGTGGDAPIKVVYNAVGSQETHDAGDKCLPDGQGQSIVTVMGRVETNFGRDSGKKLFAPVGIIQVPQYKDTGKRIVRVWRRG</sequence>
<dbReference type="InterPro" id="IPR036291">
    <property type="entry name" value="NAD(P)-bd_dom_sf"/>
</dbReference>
<comment type="caution">
    <text evidence="2">The sequence shown here is derived from an EMBL/GenBank/DDBJ whole genome shotgun (WGS) entry which is preliminary data.</text>
</comment>
<evidence type="ECO:0000313" key="3">
    <source>
        <dbReference type="Proteomes" id="UP000518752"/>
    </source>
</evidence>
<dbReference type="Gene3D" id="3.90.180.10">
    <property type="entry name" value="Medium-chain alcohol dehydrogenases, catalytic domain"/>
    <property type="match status" value="1"/>
</dbReference>
<dbReference type="InterPro" id="IPR020843">
    <property type="entry name" value="ER"/>
</dbReference>
<dbReference type="Proteomes" id="UP000518752">
    <property type="component" value="Unassembled WGS sequence"/>
</dbReference>